<name>A0A438AM91_9RHOB</name>
<evidence type="ECO:0000313" key="1">
    <source>
        <dbReference type="EMBL" id="RVV99707.1"/>
    </source>
</evidence>
<dbReference type="AlphaFoldDB" id="A0A438AM91"/>
<dbReference type="Proteomes" id="UP000285908">
    <property type="component" value="Unassembled WGS sequence"/>
</dbReference>
<protein>
    <recommendedName>
        <fullName evidence="3">Phage gp6-like head-tail connector protein</fullName>
    </recommendedName>
</protein>
<reference evidence="1 2" key="1">
    <citation type="submission" date="2018-11" db="EMBL/GenBank/DDBJ databases">
        <title>Mesobaculum littorinae gen. nov., sp. nov., isolated from Littorina scabra that represents a novel genus of the order Rhodobacteraceae.</title>
        <authorList>
            <person name="Li F."/>
        </authorList>
    </citation>
    <scope>NUCLEOTIDE SEQUENCE [LARGE SCALE GENOMIC DNA]</scope>
    <source>
        <strain evidence="1 2">M0103</strain>
    </source>
</reference>
<dbReference type="EMBL" id="RQXX01000001">
    <property type="protein sequence ID" value="RVV99707.1"/>
    <property type="molecule type" value="Genomic_DNA"/>
</dbReference>
<evidence type="ECO:0008006" key="3">
    <source>
        <dbReference type="Google" id="ProtNLM"/>
    </source>
</evidence>
<keyword evidence="2" id="KW-1185">Reference proteome</keyword>
<dbReference type="RefSeq" id="WP_127905150.1">
    <property type="nucleotide sequence ID" value="NZ_RQXX01000001.1"/>
</dbReference>
<evidence type="ECO:0000313" key="2">
    <source>
        <dbReference type="Proteomes" id="UP000285908"/>
    </source>
</evidence>
<organism evidence="1 2">
    <name type="scientific">Mesobaculum littorinae</name>
    <dbReference type="NCBI Taxonomy" id="2486419"/>
    <lineage>
        <taxon>Bacteria</taxon>
        <taxon>Pseudomonadati</taxon>
        <taxon>Pseudomonadota</taxon>
        <taxon>Alphaproteobacteria</taxon>
        <taxon>Rhodobacterales</taxon>
        <taxon>Roseobacteraceae</taxon>
        <taxon>Mesobaculum</taxon>
    </lineage>
</organism>
<proteinExistence type="predicted"/>
<accession>A0A438AM91</accession>
<sequence>MERLDDQVPDLVVSVQAFKRAVHLPEDELGDDAALTGYLLAAQDVVETATRRPLAPCRLRFVERGGPWRRWWLPVAPVTAIEMVEVAQGDAWVALDANAWRLELGHDEPQLVLAHPADRLGGAPGVVRATVQAGGPAPRRLTQAIILMVKGWHEAGIAIEPAEPPKLSFGEERLIRQNIYRRPLVTAAA</sequence>
<comment type="caution">
    <text evidence="1">The sequence shown here is derived from an EMBL/GenBank/DDBJ whole genome shotgun (WGS) entry which is preliminary data.</text>
</comment>
<gene>
    <name evidence="1" type="ORF">EKE94_03225</name>
</gene>
<dbReference type="OrthoDB" id="7834329at2"/>